<evidence type="ECO:0000256" key="5">
    <source>
        <dbReference type="ARBA" id="ARBA00023015"/>
    </source>
</evidence>
<evidence type="ECO:0000259" key="10">
    <source>
        <dbReference type="Pfam" id="PF04963"/>
    </source>
</evidence>
<gene>
    <name evidence="11" type="primary">rpoN</name>
    <name evidence="11" type="ORF">IW967_04210</name>
</gene>
<keyword evidence="2" id="KW-0240">DNA-directed RNA polymerase</keyword>
<keyword evidence="4" id="KW-0548">Nucleotidyltransferase</keyword>
<feature type="domain" description="RNA polymerase sigma factor 54 DNA-binding" evidence="9">
    <location>
        <begin position="267"/>
        <end position="421"/>
    </location>
</feature>
<dbReference type="PANTHER" id="PTHR32248">
    <property type="entry name" value="RNA POLYMERASE SIGMA-54 FACTOR"/>
    <property type="match status" value="1"/>
</dbReference>
<organism evidence="11 12">
    <name type="scientific">Alicyclobacillus mali</name>
    <name type="common">ex Roth et al. 2021</name>
    <dbReference type="NCBI Taxonomy" id="1123961"/>
    <lineage>
        <taxon>Bacteria</taxon>
        <taxon>Bacillati</taxon>
        <taxon>Bacillota</taxon>
        <taxon>Bacilli</taxon>
        <taxon>Bacillales</taxon>
        <taxon>Alicyclobacillaceae</taxon>
        <taxon>Alicyclobacillus</taxon>
    </lineage>
</organism>
<dbReference type="Gene3D" id="1.10.10.60">
    <property type="entry name" value="Homeodomain-like"/>
    <property type="match status" value="1"/>
</dbReference>
<dbReference type="Proteomes" id="UP000642910">
    <property type="component" value="Unassembled WGS sequence"/>
</dbReference>
<keyword evidence="7" id="KW-0238">DNA-binding</keyword>
<dbReference type="Pfam" id="PF04552">
    <property type="entry name" value="Sigma54_DBD"/>
    <property type="match status" value="1"/>
</dbReference>
<evidence type="ECO:0000256" key="7">
    <source>
        <dbReference type="ARBA" id="ARBA00023125"/>
    </source>
</evidence>
<feature type="domain" description="RNA polymerase sigma factor 54 core-binding" evidence="10">
    <location>
        <begin position="69"/>
        <end position="254"/>
    </location>
</feature>
<evidence type="ECO:0000259" key="9">
    <source>
        <dbReference type="Pfam" id="PF04552"/>
    </source>
</evidence>
<dbReference type="InterPro" id="IPR007046">
    <property type="entry name" value="RNA_pol_sigma_54_core-bd"/>
</dbReference>
<evidence type="ECO:0000256" key="1">
    <source>
        <dbReference type="ARBA" id="ARBA00008798"/>
    </source>
</evidence>
<accession>A0ABS0F1D1</accession>
<keyword evidence="6" id="KW-0731">Sigma factor</keyword>
<dbReference type="Pfam" id="PF04963">
    <property type="entry name" value="Sigma54_CBD"/>
    <property type="match status" value="1"/>
</dbReference>
<dbReference type="EMBL" id="JADPKZ010000032">
    <property type="protein sequence ID" value="MBF8377075.1"/>
    <property type="molecule type" value="Genomic_DNA"/>
</dbReference>
<dbReference type="PROSITE" id="PS50044">
    <property type="entry name" value="SIGMA54_3"/>
    <property type="match status" value="1"/>
</dbReference>
<dbReference type="InterPro" id="IPR007634">
    <property type="entry name" value="RNA_pol_sigma_54_DNA-bd"/>
</dbReference>
<comment type="caution">
    <text evidence="11">The sequence shown here is derived from an EMBL/GenBank/DDBJ whole genome shotgun (WGS) entry which is preliminary data.</text>
</comment>
<keyword evidence="3" id="KW-0808">Transferase</keyword>
<evidence type="ECO:0000256" key="2">
    <source>
        <dbReference type="ARBA" id="ARBA00022478"/>
    </source>
</evidence>
<evidence type="ECO:0000313" key="11">
    <source>
        <dbReference type="EMBL" id="MBF8377075.1"/>
    </source>
</evidence>
<keyword evidence="12" id="KW-1185">Reference proteome</keyword>
<dbReference type="PIRSF" id="PIRSF000774">
    <property type="entry name" value="RpoN"/>
    <property type="match status" value="1"/>
</dbReference>
<sequence length="421" mass="47061">MQSLGLELSMKQELRLTAEMRLSLRVLQLASADLAAELERFAEEEPWFRFERPRPAAAMRTDDVDPLARVASRELLEERLKQELRLMGLPAPVLRIALYLADDLDERGYLAEPIDVIAGRLGASPAQAREALAALQSCDPPGIGAEDLTSCLLLQLRNERQPMQSIMASIIRCHLSDVAEGRFADIASSLSVPVAQVEEAVRRIRRLTPAPARAASDDPVVPLRPDVLVHKMEGEWVIEVTEWAAPRLELRPAYRRLLREGDAEVRKFVSARVARATWWMRAIERRRLTLQRVAEALVRRQEGYFERGAAAIRPLRLADIAEDLGVHESTVSRAVKGKVLGSVQGLISMERLFSVEVAPGWSQEAAKARLAEIVQAEDKANPLSDQAIANLLASEGCRLSRRAIAKYREALCIPNSFQRRR</sequence>
<dbReference type="Pfam" id="PF00309">
    <property type="entry name" value="Sigma54_AID"/>
    <property type="match status" value="1"/>
</dbReference>
<dbReference type="PROSITE" id="PS00717">
    <property type="entry name" value="SIGMA54_1"/>
    <property type="match status" value="1"/>
</dbReference>
<reference evidence="11 12" key="1">
    <citation type="submission" date="2020-11" db="EMBL/GenBank/DDBJ databases">
        <title>Genomic insight of Alicyclobacillus mali FL 18 reveals a new arsenic-resistant strain, with potential in environmental biotechnology.</title>
        <authorList>
            <person name="Fiorentino G."/>
            <person name="Gallo G."/>
            <person name="Aulitto M."/>
        </authorList>
    </citation>
    <scope>NUCLEOTIDE SEQUENCE [LARGE SCALE GENOMIC DNA]</scope>
    <source>
        <strain evidence="11 12">FL 18</strain>
    </source>
</reference>
<evidence type="ECO:0000256" key="4">
    <source>
        <dbReference type="ARBA" id="ARBA00022695"/>
    </source>
</evidence>
<evidence type="ECO:0000313" key="12">
    <source>
        <dbReference type="Proteomes" id="UP000642910"/>
    </source>
</evidence>
<keyword evidence="5" id="KW-0805">Transcription regulation</keyword>
<keyword evidence="8" id="KW-0804">Transcription</keyword>
<name>A0ABS0F1D1_9BACL</name>
<evidence type="ECO:0000256" key="3">
    <source>
        <dbReference type="ARBA" id="ARBA00022679"/>
    </source>
</evidence>
<dbReference type="PANTHER" id="PTHR32248:SF4">
    <property type="entry name" value="RNA POLYMERASE SIGMA-54 FACTOR"/>
    <property type="match status" value="1"/>
</dbReference>
<proteinExistence type="inferred from homology"/>
<evidence type="ECO:0000256" key="6">
    <source>
        <dbReference type="ARBA" id="ARBA00023082"/>
    </source>
</evidence>
<evidence type="ECO:0000256" key="8">
    <source>
        <dbReference type="ARBA" id="ARBA00023163"/>
    </source>
</evidence>
<dbReference type="RefSeq" id="WP_195867247.1">
    <property type="nucleotide sequence ID" value="NZ_JADPKZ010000032.1"/>
</dbReference>
<protein>
    <submittedName>
        <fullName evidence="11">RNA polymerase factor sigma-54</fullName>
    </submittedName>
</protein>
<dbReference type="InterPro" id="IPR038709">
    <property type="entry name" value="RpoN_core-bd_sf"/>
</dbReference>
<dbReference type="InterPro" id="IPR000394">
    <property type="entry name" value="RNA_pol_sigma_54"/>
</dbReference>
<comment type="similarity">
    <text evidence="1">Belongs to the sigma-54 factor family.</text>
</comment>
<dbReference type="PRINTS" id="PR00045">
    <property type="entry name" value="SIGMA54FCT"/>
</dbReference>
<dbReference type="NCBIfam" id="TIGR02395">
    <property type="entry name" value="rpoN_sigma"/>
    <property type="match status" value="1"/>
</dbReference>
<dbReference type="Gene3D" id="1.10.10.1330">
    <property type="entry name" value="RNA polymerase sigma-54 factor, core-binding domain"/>
    <property type="match status" value="1"/>
</dbReference>